<keyword evidence="1" id="KW-0805">Transcription regulation</keyword>
<evidence type="ECO:0000313" key="5">
    <source>
        <dbReference type="EMBL" id="SET04612.1"/>
    </source>
</evidence>
<keyword evidence="6" id="KW-1185">Reference proteome</keyword>
<dbReference type="Gene3D" id="3.40.50.2300">
    <property type="match status" value="1"/>
</dbReference>
<organism evidence="5 6">
    <name type="scientific">Nitrosomonas marina</name>
    <dbReference type="NCBI Taxonomy" id="917"/>
    <lineage>
        <taxon>Bacteria</taxon>
        <taxon>Pseudomonadati</taxon>
        <taxon>Pseudomonadota</taxon>
        <taxon>Betaproteobacteria</taxon>
        <taxon>Nitrosomonadales</taxon>
        <taxon>Nitrosomonadaceae</taxon>
        <taxon>Nitrosomonas</taxon>
    </lineage>
</organism>
<dbReference type="Proteomes" id="UP000199345">
    <property type="component" value="Unassembled WGS sequence"/>
</dbReference>
<dbReference type="GO" id="GO:0003677">
    <property type="term" value="F:DNA binding"/>
    <property type="evidence" value="ECO:0007669"/>
    <property type="project" value="UniProtKB-KW"/>
</dbReference>
<dbReference type="InterPro" id="IPR036388">
    <property type="entry name" value="WH-like_DNA-bd_sf"/>
</dbReference>
<dbReference type="CDD" id="cd06170">
    <property type="entry name" value="LuxR_C_like"/>
    <property type="match status" value="1"/>
</dbReference>
<feature type="domain" description="HTH luxR-type" evidence="4">
    <location>
        <begin position="160"/>
        <end position="225"/>
    </location>
</feature>
<keyword evidence="3" id="KW-0804">Transcription</keyword>
<dbReference type="PANTHER" id="PTHR44688">
    <property type="entry name" value="DNA-BINDING TRANSCRIPTIONAL ACTIVATOR DEVR_DOSR"/>
    <property type="match status" value="1"/>
</dbReference>
<evidence type="ECO:0000256" key="2">
    <source>
        <dbReference type="ARBA" id="ARBA00023125"/>
    </source>
</evidence>
<evidence type="ECO:0000256" key="3">
    <source>
        <dbReference type="ARBA" id="ARBA00023163"/>
    </source>
</evidence>
<sequence length="227" mass="26543">MRRSVESEMSTGIPQHRVLLITKKSVQVDFLIKFFNSKKIACTQREAWDVEKPVLNASTILMIDFLVNNPELIDQHMSRLNKKLSRLPIFGLFNIDQKYNTGKLIKLTRWENFRFCFLNTISEKQLLSGISTVAQGDYWLPRELLNAVLKKIHHSNNMSPKQQLINLTKKEKVILNLISEGYSNTRIANSQFVTIHTVKRHVYNIFRKINVSNRVQAVQWFNSIDQR</sequence>
<dbReference type="PRINTS" id="PR00038">
    <property type="entry name" value="HTHLUXR"/>
</dbReference>
<dbReference type="AlphaFoldDB" id="A0A1I0BCE1"/>
<protein>
    <submittedName>
        <fullName evidence="5">LuxR family transcriptional regulator, csgAB operon transcriptional regulatory protein</fullName>
    </submittedName>
</protein>
<dbReference type="GO" id="GO:0006355">
    <property type="term" value="P:regulation of DNA-templated transcription"/>
    <property type="evidence" value="ECO:0007669"/>
    <property type="project" value="InterPro"/>
</dbReference>
<keyword evidence="2" id="KW-0238">DNA-binding</keyword>
<accession>A0A1I0BCE1</accession>
<gene>
    <name evidence="5" type="ORF">SAMN05216326_11046</name>
</gene>
<dbReference type="InterPro" id="IPR000792">
    <property type="entry name" value="Tscrpt_reg_LuxR_C"/>
</dbReference>
<proteinExistence type="predicted"/>
<evidence type="ECO:0000313" key="6">
    <source>
        <dbReference type="Proteomes" id="UP000199345"/>
    </source>
</evidence>
<evidence type="ECO:0000259" key="4">
    <source>
        <dbReference type="PROSITE" id="PS50043"/>
    </source>
</evidence>
<dbReference type="PANTHER" id="PTHR44688:SF16">
    <property type="entry name" value="DNA-BINDING TRANSCRIPTIONAL ACTIVATOR DEVR_DOSR"/>
    <property type="match status" value="1"/>
</dbReference>
<evidence type="ECO:0000256" key="1">
    <source>
        <dbReference type="ARBA" id="ARBA00023015"/>
    </source>
</evidence>
<dbReference type="PROSITE" id="PS50043">
    <property type="entry name" value="HTH_LUXR_2"/>
    <property type="match status" value="1"/>
</dbReference>
<dbReference type="SMART" id="SM00421">
    <property type="entry name" value="HTH_LUXR"/>
    <property type="match status" value="1"/>
</dbReference>
<reference evidence="6" key="1">
    <citation type="submission" date="2016-10" db="EMBL/GenBank/DDBJ databases">
        <authorList>
            <person name="Varghese N."/>
            <person name="Submissions S."/>
        </authorList>
    </citation>
    <scope>NUCLEOTIDE SEQUENCE [LARGE SCALE GENOMIC DNA]</scope>
    <source>
        <strain evidence="6">Nm71</strain>
    </source>
</reference>
<dbReference type="OrthoDB" id="561214at2"/>
<name>A0A1I0BCE1_9PROT</name>
<dbReference type="SUPFAM" id="SSF46894">
    <property type="entry name" value="C-terminal effector domain of the bipartite response regulators"/>
    <property type="match status" value="1"/>
</dbReference>
<dbReference type="EMBL" id="FOIA01000010">
    <property type="protein sequence ID" value="SET04612.1"/>
    <property type="molecule type" value="Genomic_DNA"/>
</dbReference>
<dbReference type="Pfam" id="PF00196">
    <property type="entry name" value="GerE"/>
    <property type="match status" value="1"/>
</dbReference>
<dbReference type="Gene3D" id="1.10.10.10">
    <property type="entry name" value="Winged helix-like DNA-binding domain superfamily/Winged helix DNA-binding domain"/>
    <property type="match status" value="1"/>
</dbReference>
<dbReference type="InterPro" id="IPR016032">
    <property type="entry name" value="Sig_transdc_resp-reg_C-effctor"/>
</dbReference>